<evidence type="ECO:0000256" key="9">
    <source>
        <dbReference type="ARBA" id="ARBA00034881"/>
    </source>
</evidence>
<feature type="compositionally biased region" description="Basic residues" evidence="10">
    <location>
        <begin position="146"/>
        <end position="156"/>
    </location>
</feature>
<name>A0A913ZU87_PATMI</name>
<dbReference type="EnsemblMetazoa" id="XM_038198866.1">
    <property type="protein sequence ID" value="XP_038054794.1"/>
    <property type="gene ID" value="LOC119727001"/>
</dbReference>
<dbReference type="InterPro" id="IPR029026">
    <property type="entry name" value="tRNA_m1G_MTases_N"/>
</dbReference>
<dbReference type="CDD" id="cd18105">
    <property type="entry name" value="SpoU-like_MRM1"/>
    <property type="match status" value="1"/>
</dbReference>
<organism evidence="12 13">
    <name type="scientific">Patiria miniata</name>
    <name type="common">Bat star</name>
    <name type="synonym">Asterina miniata</name>
    <dbReference type="NCBI Taxonomy" id="46514"/>
    <lineage>
        <taxon>Eukaryota</taxon>
        <taxon>Metazoa</taxon>
        <taxon>Echinodermata</taxon>
        <taxon>Eleutherozoa</taxon>
        <taxon>Asterozoa</taxon>
        <taxon>Asteroidea</taxon>
        <taxon>Valvatacea</taxon>
        <taxon>Valvatida</taxon>
        <taxon>Asterinidae</taxon>
        <taxon>Patiria</taxon>
    </lineage>
</organism>
<dbReference type="AlphaFoldDB" id="A0A913ZU87"/>
<evidence type="ECO:0000256" key="7">
    <source>
        <dbReference type="ARBA" id="ARBA00022946"/>
    </source>
</evidence>
<dbReference type="GO" id="GO:0005739">
    <property type="term" value="C:mitochondrion"/>
    <property type="evidence" value="ECO:0007669"/>
    <property type="project" value="UniProtKB-SubCell"/>
</dbReference>
<dbReference type="PANTHER" id="PTHR46103:SF1">
    <property type="entry name" value="RRNA METHYLTRANSFERASE 1, MITOCHONDRIAL"/>
    <property type="match status" value="1"/>
</dbReference>
<sequence>MGNYIHLNKCVQFGEYSLKYLVITNSCKQGVLTTITRMSTCAFIRDKKKKWVSYHLLDVKKMSYKSDQIKSLCHIPESRKKESSNINEHIRSGLDSKRKTCSNERLDESRTLETAEHVSDDNDFGCSGDLLQSSDISPVVGNGNRVTKHAGKRNQSRRFEDIVPPPGTDMLYGISPCLLALEVNRRQVNNVYVTSSFKKSARPAVQKIMQRVQDKHLGNFIHEVHRKDLDKLSKGRPHQGICLETSRIHFKPLPEDATVDEQELQEPLVYLAMDQILDPMNMGAIIRSAYYLGVDRIIASKHSCCSLTPVVSKASSGAMEIMPVYSTSSLLTFIMKQRDIGWEIVGSTCAFNNWTHTLNVSSAASFKLSKPTVVVIGGEGSGLPDSIQNACCQLLTIPAGRELHTSIDSLNVSVATGILLQSILQQKQLPHRHL</sequence>
<dbReference type="RefSeq" id="XP_038054795.1">
    <property type="nucleotide sequence ID" value="XM_038198867.1"/>
</dbReference>
<dbReference type="Pfam" id="PF00588">
    <property type="entry name" value="SpoU_methylase"/>
    <property type="match status" value="1"/>
</dbReference>
<protein>
    <recommendedName>
        <fullName evidence="9">rRNA methyltransferase 1, mitochondrial</fullName>
    </recommendedName>
</protein>
<keyword evidence="6" id="KW-0949">S-adenosyl-L-methionine</keyword>
<evidence type="ECO:0000256" key="2">
    <source>
        <dbReference type="ARBA" id="ARBA00007228"/>
    </source>
</evidence>
<dbReference type="Gene3D" id="3.40.1280.10">
    <property type="match status" value="1"/>
</dbReference>
<evidence type="ECO:0000259" key="11">
    <source>
        <dbReference type="SMART" id="SM00967"/>
    </source>
</evidence>
<dbReference type="InterPro" id="IPR047182">
    <property type="entry name" value="MRM1"/>
</dbReference>
<dbReference type="RefSeq" id="XP_038054796.1">
    <property type="nucleotide sequence ID" value="XM_038198868.1"/>
</dbReference>
<dbReference type="SUPFAM" id="SSF55315">
    <property type="entry name" value="L30e-like"/>
    <property type="match status" value="1"/>
</dbReference>
<dbReference type="Pfam" id="PF08032">
    <property type="entry name" value="SpoU_sub_bind"/>
    <property type="match status" value="1"/>
</dbReference>
<dbReference type="OrthoDB" id="270651at2759"/>
<keyword evidence="13" id="KW-1185">Reference proteome</keyword>
<dbReference type="GeneID" id="119727001"/>
<comment type="similarity">
    <text evidence="2">Belongs to the class IV-like SAM-binding methyltransferase superfamily. RNA methyltransferase TrmH family.</text>
</comment>
<dbReference type="EnsemblMetazoa" id="XM_038198868.1">
    <property type="protein sequence ID" value="XP_038054796.1"/>
    <property type="gene ID" value="LOC119727001"/>
</dbReference>
<feature type="region of interest" description="Disordered" evidence="10">
    <location>
        <begin position="137"/>
        <end position="162"/>
    </location>
</feature>
<dbReference type="InterPro" id="IPR029064">
    <property type="entry name" value="Ribosomal_eL30-like_sf"/>
</dbReference>
<dbReference type="Gene3D" id="3.30.1330.30">
    <property type="match status" value="1"/>
</dbReference>
<proteinExistence type="inferred from homology"/>
<reference evidence="12" key="1">
    <citation type="submission" date="2022-11" db="UniProtKB">
        <authorList>
            <consortium name="EnsemblMetazoa"/>
        </authorList>
    </citation>
    <scope>IDENTIFICATION</scope>
</reference>
<dbReference type="SUPFAM" id="SSF75217">
    <property type="entry name" value="alpha/beta knot"/>
    <property type="match status" value="1"/>
</dbReference>
<feature type="region of interest" description="Disordered" evidence="10">
    <location>
        <begin position="83"/>
        <end position="118"/>
    </location>
</feature>
<accession>A0A913ZU87</accession>
<keyword evidence="5" id="KW-0808">Transferase</keyword>
<dbReference type="SMART" id="SM00967">
    <property type="entry name" value="SpoU_sub_bind"/>
    <property type="match status" value="1"/>
</dbReference>
<dbReference type="InterPro" id="IPR047261">
    <property type="entry name" value="MRM1_MeTrfase_dom"/>
</dbReference>
<dbReference type="PANTHER" id="PTHR46103">
    <property type="entry name" value="RRNA METHYLTRANSFERASE 1, MITOCHONDRIAL"/>
    <property type="match status" value="1"/>
</dbReference>
<dbReference type="RefSeq" id="XP_038054794.1">
    <property type="nucleotide sequence ID" value="XM_038198866.1"/>
</dbReference>
<evidence type="ECO:0000256" key="1">
    <source>
        <dbReference type="ARBA" id="ARBA00004173"/>
    </source>
</evidence>
<dbReference type="InterPro" id="IPR029028">
    <property type="entry name" value="Alpha/beta_knot_MTases"/>
</dbReference>
<evidence type="ECO:0000256" key="8">
    <source>
        <dbReference type="ARBA" id="ARBA00023128"/>
    </source>
</evidence>
<comment type="subcellular location">
    <subcellularLocation>
        <location evidence="1">Mitochondrion</location>
    </subcellularLocation>
</comment>
<dbReference type="Proteomes" id="UP000887568">
    <property type="component" value="Unplaced"/>
</dbReference>
<feature type="domain" description="RNA 2-O ribose methyltransferase substrate binding" evidence="11">
    <location>
        <begin position="170"/>
        <end position="251"/>
    </location>
</feature>
<evidence type="ECO:0000256" key="6">
    <source>
        <dbReference type="ARBA" id="ARBA00022691"/>
    </source>
</evidence>
<evidence type="ECO:0000313" key="13">
    <source>
        <dbReference type="Proteomes" id="UP000887568"/>
    </source>
</evidence>
<evidence type="ECO:0000256" key="3">
    <source>
        <dbReference type="ARBA" id="ARBA00022552"/>
    </source>
</evidence>
<dbReference type="EnsemblMetazoa" id="XM_038198867.1">
    <property type="protein sequence ID" value="XP_038054795.1"/>
    <property type="gene ID" value="LOC119727001"/>
</dbReference>
<dbReference type="InterPro" id="IPR001537">
    <property type="entry name" value="SpoU_MeTrfase"/>
</dbReference>
<dbReference type="GO" id="GO:0016435">
    <property type="term" value="F:rRNA (guanine) methyltransferase activity"/>
    <property type="evidence" value="ECO:0007669"/>
    <property type="project" value="TreeGrafter"/>
</dbReference>
<dbReference type="GO" id="GO:0003723">
    <property type="term" value="F:RNA binding"/>
    <property type="evidence" value="ECO:0007669"/>
    <property type="project" value="InterPro"/>
</dbReference>
<keyword evidence="3" id="KW-0698">rRNA processing</keyword>
<keyword evidence="7" id="KW-0809">Transit peptide</keyword>
<keyword evidence="8" id="KW-0496">Mitochondrion</keyword>
<keyword evidence="4" id="KW-0489">Methyltransferase</keyword>
<evidence type="ECO:0000313" key="12">
    <source>
        <dbReference type="EnsemblMetazoa" id="XP_038054795.1"/>
    </source>
</evidence>
<evidence type="ECO:0000256" key="4">
    <source>
        <dbReference type="ARBA" id="ARBA00022603"/>
    </source>
</evidence>
<dbReference type="InterPro" id="IPR013123">
    <property type="entry name" value="SpoU_subst-bd"/>
</dbReference>
<evidence type="ECO:0000256" key="10">
    <source>
        <dbReference type="SAM" id="MobiDB-lite"/>
    </source>
</evidence>
<evidence type="ECO:0000256" key="5">
    <source>
        <dbReference type="ARBA" id="ARBA00022679"/>
    </source>
</evidence>